<evidence type="ECO:0000313" key="2">
    <source>
        <dbReference type="EMBL" id="NYD36825.1"/>
    </source>
</evidence>
<gene>
    <name evidence="2" type="ORF">BJ983_002927</name>
</gene>
<feature type="region of interest" description="Disordered" evidence="1">
    <location>
        <begin position="211"/>
        <end position="235"/>
    </location>
</feature>
<comment type="caution">
    <text evidence="2">The sequence shown here is derived from an EMBL/GenBank/DDBJ whole genome shotgun (WGS) entry which is preliminary data.</text>
</comment>
<accession>A0A7Y9DWP2</accession>
<name>A0A7Y9DWP2_9PSEU</name>
<sequence length="276" mass="29898">MSALTDPAPSLFEQLMAEAVDPLLVELDDDNAVQVDGPSADAVSDLDHLLGVEDVTAWVEDVSGELAGLLARRPWTVTLDAVAGIRGHFALVDLPPGMWTVLVEQVDLYGEAIETDLFDRGSDLLDWFRGRRPWPQLLRLMQRLPPESHYKAALLDDEELAEERIAAEQADGERRSSKSKPPLVGETQERALLRSIAGALPRIEHAVYAVNAPKGKAGRPPTGLPSPETAEDRVRSRLGDADVEDLIAAATPWDAAARRAPAGYAESDSGLLVPDH</sequence>
<feature type="region of interest" description="Disordered" evidence="1">
    <location>
        <begin position="167"/>
        <end position="187"/>
    </location>
</feature>
<protein>
    <submittedName>
        <fullName evidence="2">Uncharacterized protein</fullName>
    </submittedName>
</protein>
<organism evidence="2 3">
    <name type="scientific">Actinomycetospora corticicola</name>
    <dbReference type="NCBI Taxonomy" id="663602"/>
    <lineage>
        <taxon>Bacteria</taxon>
        <taxon>Bacillati</taxon>
        <taxon>Actinomycetota</taxon>
        <taxon>Actinomycetes</taxon>
        <taxon>Pseudonocardiales</taxon>
        <taxon>Pseudonocardiaceae</taxon>
        <taxon>Actinomycetospora</taxon>
    </lineage>
</organism>
<dbReference type="Proteomes" id="UP000535890">
    <property type="component" value="Unassembled WGS sequence"/>
</dbReference>
<evidence type="ECO:0000313" key="3">
    <source>
        <dbReference type="Proteomes" id="UP000535890"/>
    </source>
</evidence>
<dbReference type="EMBL" id="JACCBN010000001">
    <property type="protein sequence ID" value="NYD36825.1"/>
    <property type="molecule type" value="Genomic_DNA"/>
</dbReference>
<proteinExistence type="predicted"/>
<dbReference type="RefSeq" id="WP_179794449.1">
    <property type="nucleotide sequence ID" value="NZ_BAABHP010000021.1"/>
</dbReference>
<keyword evidence="3" id="KW-1185">Reference proteome</keyword>
<reference evidence="2 3" key="1">
    <citation type="submission" date="2020-07" db="EMBL/GenBank/DDBJ databases">
        <title>Sequencing the genomes of 1000 actinobacteria strains.</title>
        <authorList>
            <person name="Klenk H.-P."/>
        </authorList>
    </citation>
    <scope>NUCLEOTIDE SEQUENCE [LARGE SCALE GENOMIC DNA]</scope>
    <source>
        <strain evidence="2 3">DSM 45772</strain>
    </source>
</reference>
<dbReference type="AlphaFoldDB" id="A0A7Y9DWP2"/>
<evidence type="ECO:0000256" key="1">
    <source>
        <dbReference type="SAM" id="MobiDB-lite"/>
    </source>
</evidence>
<feature type="compositionally biased region" description="Basic and acidic residues" evidence="1">
    <location>
        <begin position="167"/>
        <end position="176"/>
    </location>
</feature>